<proteinExistence type="predicted"/>
<dbReference type="EMBL" id="JAVTLL010000022">
    <property type="protein sequence ID" value="MDT7844936.1"/>
    <property type="molecule type" value="Genomic_DNA"/>
</dbReference>
<keyword evidence="2" id="KW-1185">Reference proteome</keyword>
<dbReference type="RefSeq" id="WP_314204847.1">
    <property type="nucleotide sequence ID" value="NZ_JAVTLL010000022.1"/>
</dbReference>
<comment type="caution">
    <text evidence="1">The sequence shown here is derived from an EMBL/GenBank/DDBJ whole genome shotgun (WGS) entry which is preliminary data.</text>
</comment>
<evidence type="ECO:0000313" key="1">
    <source>
        <dbReference type="EMBL" id="MDT7844936.1"/>
    </source>
</evidence>
<dbReference type="Proteomes" id="UP001257948">
    <property type="component" value="Unassembled WGS sequence"/>
</dbReference>
<organism evidence="1 2">
    <name type="scientific">Streptomyces justiciae</name>
    <dbReference type="NCBI Taxonomy" id="2780140"/>
    <lineage>
        <taxon>Bacteria</taxon>
        <taxon>Bacillati</taxon>
        <taxon>Actinomycetota</taxon>
        <taxon>Actinomycetes</taxon>
        <taxon>Kitasatosporales</taxon>
        <taxon>Streptomycetaceae</taxon>
        <taxon>Streptomyces</taxon>
    </lineage>
</organism>
<evidence type="ECO:0000313" key="2">
    <source>
        <dbReference type="Proteomes" id="UP001257948"/>
    </source>
</evidence>
<sequence length="193" mass="19814">MSGLPGRIAASTTVRLAHTVRVLHAVSGEPVEPLTARLDRPRPGWSVRTRANTVAVAVRDGAPAPSGPPVLSIAVADPVLAAALATPAMTVPLTGAELELRLAPVPMTLSVELLATEDHTATGRTMVARATSGPSPRPAVALPETVPGVYVSAPVVWTAAFRPLELLVDGASLGEITIDVTRGSPRVRLVATA</sequence>
<accession>A0ABU3M0A9</accession>
<protein>
    <submittedName>
        <fullName evidence="1">Uncharacterized protein</fullName>
    </submittedName>
</protein>
<gene>
    <name evidence="1" type="ORF">RQC66_29880</name>
</gene>
<reference evidence="2" key="1">
    <citation type="submission" date="2023-07" db="EMBL/GenBank/DDBJ databases">
        <title>Draft genome sequence of the endophytic actinobacterium Streptomyces justiciae WPN32, a potential antibiotic producer.</title>
        <authorList>
            <person name="Yasawong M."/>
            <person name="Pana W."/>
            <person name="Ganta P."/>
            <person name="Santapan N."/>
            <person name="Songngamsuk T."/>
            <person name="Phatcharaharikarn M."/>
            <person name="Kerdtoob S."/>
            <person name="Nantapong N."/>
        </authorList>
    </citation>
    <scope>NUCLEOTIDE SEQUENCE [LARGE SCALE GENOMIC DNA]</scope>
    <source>
        <strain evidence="2">WPN32</strain>
    </source>
</reference>
<name>A0ABU3M0A9_9ACTN</name>